<dbReference type="EMBL" id="BFAG01000005">
    <property type="protein sequence ID" value="GBF05518.1"/>
    <property type="molecule type" value="Genomic_DNA"/>
</dbReference>
<feature type="domain" description="pPIWI-RE RNaseH" evidence="1">
    <location>
        <begin position="600"/>
        <end position="903"/>
    </location>
</feature>
<reference evidence="5" key="1">
    <citation type="submission" date="2018-01" db="EMBL/GenBank/DDBJ databases">
        <title>Draft Genome Sequence of the Radioresistant Bacterium Deinococcus aerius TR0125, Isolated from the Higher Atmosphere above Japan.</title>
        <authorList>
            <person name="Satoh K."/>
            <person name="Arai H."/>
            <person name="Sanzen T."/>
            <person name="Kawaguchi Y."/>
            <person name="Hayashi H."/>
            <person name="Yokobori S."/>
            <person name="Yamagishi A."/>
            <person name="Oono Y."/>
            <person name="Narumi I."/>
        </authorList>
    </citation>
    <scope>NUCLEOTIDE SEQUENCE [LARGE SCALE GENOMIC DNA]</scope>
    <source>
        <strain evidence="5">TR0125</strain>
    </source>
</reference>
<dbReference type="Pfam" id="PF13111">
    <property type="entry name" value="pPIWI_RE_X"/>
    <property type="match status" value="1"/>
</dbReference>
<gene>
    <name evidence="4" type="ORF">DAERI_050027</name>
</gene>
<organism evidence="4 5">
    <name type="scientific">Deinococcus aerius</name>
    <dbReference type="NCBI Taxonomy" id="200253"/>
    <lineage>
        <taxon>Bacteria</taxon>
        <taxon>Thermotogati</taxon>
        <taxon>Deinococcota</taxon>
        <taxon>Deinococci</taxon>
        <taxon>Deinococcales</taxon>
        <taxon>Deinococcaceae</taxon>
        <taxon>Deinococcus</taxon>
    </lineage>
</organism>
<evidence type="ECO:0000313" key="4">
    <source>
        <dbReference type="EMBL" id="GBF05518.1"/>
    </source>
</evidence>
<accession>A0A2I9DH71</accession>
<name>A0A2I9DH71_9DEIO</name>
<dbReference type="InterPro" id="IPR024996">
    <property type="entry name" value="RNaseH_pPIWI_RE"/>
</dbReference>
<evidence type="ECO:0000259" key="3">
    <source>
        <dbReference type="Pfam" id="PF18157"/>
    </source>
</evidence>
<proteinExistence type="predicted"/>
<feature type="domain" description="pPIWI-RE module N-terminal" evidence="2">
    <location>
        <begin position="22"/>
        <end position="268"/>
    </location>
</feature>
<feature type="domain" description="Prokaryotic pPIWI-RE MID" evidence="3">
    <location>
        <begin position="423"/>
        <end position="570"/>
    </location>
</feature>
<sequence>MTVIETDRFVKLPGDEELRPLAFLMPQEARPAERPPTCVEWTDEARDVLARLAAHLKPAYLPTRSLRTLLEIHVPRLLRVDERAGTREDGRGVLGWADADDQADVFKGAMTALARWVNGTLGEDCAELPGALAALDDLRDLYRERRLLRVRAEQGQVFDWSAFPNGTASPGTSTSYSALADAVARALEGEELFEGLGATRRVVQAHLRGEAELVSEPVRRDVREPFSLVVRVRVLTLPTLSRPLVEVDLSKRRWVADLNEYPKRGNVTGFVFGVGETTAHPFTISAGQGEYTVNGEFKELARKYDFGPTTDGRVAMKIRNEHAEVLVNLRAGYGRHKVDAGVPERDKVDAFTRIRSHLERLGFVQWDDVTPVRTKNAASASSAFVDIDDEAVNEARMEAWLAQTRDALPRYHARGSVLLIAHHVSCQQDAELARDTLRRVLGDAVQVEAVPLPEGVHGLREELPGPDLGARARARKRQEAWAHFTANVSELNARSGVVGVLVLAPQEYGRRDEDRVNKRMGRHALATLGRVPVQYLLPPDKSTKDPVKDFRMRLHNAWMHLVWGHHGRVDDVGGNAERLFPMLVDAERLFPVDTAPQVVLGFTAIQRNRKKFENDASFVALAFRMHVRDGRVEAAFAYEDKRKDLAVTQWKPLRDTLLDVAAKSPMNLNADRKNGTRQAQYQTFVHGLVEAEVRAGTRPLVIVDSTHAVRLWPWLADNRLDVGDVQFRELAKRNMQLPWLRAGLRLVRVRRENAPQVVVDKTVRYVNIETGETQVVHAPTWLAAQLLRIGGTRVPTYFSFGSKLTFQGKRGVSCYRSSPVFKGVKEKHDGRTVYVADKDAPPFMKHRATPNPVEISVLLQQPGDDANRVAEFVESLRSGYGHHADWTNLPAPLFFERVVQEYLADFDDPELDEDDGA</sequence>
<dbReference type="Pfam" id="PF13032">
    <property type="entry name" value="RNaseH_pPIWI_RE"/>
    <property type="match status" value="1"/>
</dbReference>
<dbReference type="AlphaFoldDB" id="A0A2I9DH71"/>
<keyword evidence="5" id="KW-1185">Reference proteome</keyword>
<dbReference type="OrthoDB" id="8967587at2"/>
<evidence type="ECO:0000313" key="5">
    <source>
        <dbReference type="Proteomes" id="UP000236569"/>
    </source>
</evidence>
<dbReference type="InterPro" id="IPR040496">
    <property type="entry name" value="MID_pPIWI_RE"/>
</dbReference>
<evidence type="ECO:0000259" key="1">
    <source>
        <dbReference type="Pfam" id="PF13032"/>
    </source>
</evidence>
<dbReference type="Pfam" id="PF18157">
    <property type="entry name" value="MID_pPIWI_RE"/>
    <property type="match status" value="1"/>
</dbReference>
<dbReference type="RefSeq" id="WP_103128962.1">
    <property type="nucleotide sequence ID" value="NZ_BFAG01000005.1"/>
</dbReference>
<protein>
    <submittedName>
        <fullName evidence="4">DUF3893 domain-containing protein</fullName>
    </submittedName>
</protein>
<comment type="caution">
    <text evidence="4">The sequence shown here is derived from an EMBL/GenBank/DDBJ whole genome shotgun (WGS) entry which is preliminary data.</text>
</comment>
<dbReference type="Proteomes" id="UP000236569">
    <property type="component" value="Unassembled WGS sequence"/>
</dbReference>
<evidence type="ECO:0000259" key="2">
    <source>
        <dbReference type="Pfam" id="PF13111"/>
    </source>
</evidence>
<dbReference type="InterPro" id="IPR025085">
    <property type="entry name" value="pPIWI_RE_X"/>
</dbReference>